<evidence type="ECO:0000256" key="7">
    <source>
        <dbReference type="SAM" id="MobiDB-lite"/>
    </source>
</evidence>
<dbReference type="FunFam" id="1.10.418.10:FF:000035">
    <property type="entry name" value="girdin isoform X1"/>
    <property type="match status" value="1"/>
</dbReference>
<dbReference type="Pfam" id="PF19047">
    <property type="entry name" value="HOOK_N"/>
    <property type="match status" value="1"/>
</dbReference>
<feature type="region of interest" description="Disordered" evidence="7">
    <location>
        <begin position="186"/>
        <end position="221"/>
    </location>
</feature>
<feature type="region of interest" description="Disordered" evidence="7">
    <location>
        <begin position="2138"/>
        <end position="2184"/>
    </location>
</feature>
<dbReference type="KEGG" id="pvp:105300807"/>
<keyword evidence="9" id="KW-1185">Reference proteome</keyword>
<feature type="compositionally biased region" description="Polar residues" evidence="7">
    <location>
        <begin position="2227"/>
        <end position="2238"/>
    </location>
</feature>
<dbReference type="PROSITE" id="PS50021">
    <property type="entry name" value="CH"/>
    <property type="match status" value="1"/>
</dbReference>
<dbReference type="InterPro" id="IPR001715">
    <property type="entry name" value="CH_dom"/>
</dbReference>
<dbReference type="InterPro" id="IPR043936">
    <property type="entry name" value="HOOK_N"/>
</dbReference>
<evidence type="ECO:0000256" key="2">
    <source>
        <dbReference type="ARBA" id="ARBA00022490"/>
    </source>
</evidence>
<feature type="non-terminal residue" evidence="10">
    <location>
        <position position="1"/>
    </location>
</feature>
<accession>A0A6P6D311</accession>
<evidence type="ECO:0000313" key="9">
    <source>
        <dbReference type="Proteomes" id="UP000515202"/>
    </source>
</evidence>
<dbReference type="OrthoDB" id="10254988at2759"/>
<feature type="coiled-coil region" evidence="6">
    <location>
        <begin position="1005"/>
        <end position="1305"/>
    </location>
</feature>
<keyword evidence="3" id="KW-0344">Guanine-nucleotide releasing factor</keyword>
<dbReference type="RefSeq" id="XP_023394131.1">
    <property type="nucleotide sequence ID" value="XM_023538363.1"/>
</dbReference>
<dbReference type="SUPFAM" id="SSF116907">
    <property type="entry name" value="Hook domain"/>
    <property type="match status" value="1"/>
</dbReference>
<dbReference type="PANTHER" id="PTHR18947:SF31">
    <property type="entry name" value="PROTEIN DAPLE"/>
    <property type="match status" value="1"/>
</dbReference>
<gene>
    <name evidence="10" type="primary">CCDC88C</name>
</gene>
<dbReference type="GO" id="GO:0030705">
    <property type="term" value="P:cytoskeleton-dependent intracellular transport"/>
    <property type="evidence" value="ECO:0007669"/>
    <property type="project" value="InterPro"/>
</dbReference>
<evidence type="ECO:0000256" key="5">
    <source>
        <dbReference type="ARBA" id="ARBA00061299"/>
    </source>
</evidence>
<evidence type="ECO:0000256" key="6">
    <source>
        <dbReference type="SAM" id="Coils"/>
    </source>
</evidence>
<protein>
    <submittedName>
        <fullName evidence="10">Protein Daple</fullName>
    </submittedName>
</protein>
<keyword evidence="2" id="KW-0963">Cytoplasm</keyword>
<evidence type="ECO:0000256" key="3">
    <source>
        <dbReference type="ARBA" id="ARBA00022658"/>
    </source>
</evidence>
<feature type="region of interest" description="Disordered" evidence="7">
    <location>
        <begin position="1802"/>
        <end position="2051"/>
    </location>
</feature>
<evidence type="ECO:0000256" key="4">
    <source>
        <dbReference type="ARBA" id="ARBA00023054"/>
    </source>
</evidence>
<feature type="compositionally biased region" description="Basic and acidic residues" evidence="7">
    <location>
        <begin position="2262"/>
        <end position="2279"/>
    </location>
</feature>
<dbReference type="InterPro" id="IPR036872">
    <property type="entry name" value="CH_dom_sf"/>
</dbReference>
<dbReference type="Gene3D" id="1.10.418.10">
    <property type="entry name" value="Calponin-like domain"/>
    <property type="match status" value="1"/>
</dbReference>
<dbReference type="CTD" id="440193"/>
<feature type="coiled-coil region" evidence="6">
    <location>
        <begin position="428"/>
        <end position="546"/>
    </location>
</feature>
<feature type="coiled-coil region" evidence="6">
    <location>
        <begin position="1519"/>
        <end position="1770"/>
    </location>
</feature>
<feature type="coiled-coil region" evidence="6">
    <location>
        <begin position="1428"/>
        <end position="1476"/>
    </location>
</feature>
<feature type="compositionally biased region" description="Low complexity" evidence="7">
    <location>
        <begin position="2164"/>
        <end position="2184"/>
    </location>
</feature>
<feature type="compositionally biased region" description="Polar residues" evidence="7">
    <location>
        <begin position="1994"/>
        <end position="2010"/>
    </location>
</feature>
<organism evidence="9 10">
    <name type="scientific">Pteropus vampyrus</name>
    <name type="common">Large flying fox</name>
    <dbReference type="NCBI Taxonomy" id="132908"/>
    <lineage>
        <taxon>Eukaryota</taxon>
        <taxon>Metazoa</taxon>
        <taxon>Chordata</taxon>
        <taxon>Craniata</taxon>
        <taxon>Vertebrata</taxon>
        <taxon>Euteleostomi</taxon>
        <taxon>Mammalia</taxon>
        <taxon>Eutheria</taxon>
        <taxon>Laurasiatheria</taxon>
        <taxon>Chiroptera</taxon>
        <taxon>Yinpterochiroptera</taxon>
        <taxon>Pteropodoidea</taxon>
        <taxon>Pteropodidae</taxon>
        <taxon>Pteropodinae</taxon>
        <taxon>Pteropus</taxon>
    </lineage>
</organism>
<feature type="coiled-coil region" evidence="6">
    <location>
        <begin position="909"/>
        <end position="975"/>
    </location>
</feature>
<evidence type="ECO:0000256" key="1">
    <source>
        <dbReference type="ARBA" id="ARBA00004496"/>
    </source>
</evidence>
<dbReference type="GO" id="GO:0005085">
    <property type="term" value="F:guanyl-nucleotide exchange factor activity"/>
    <property type="evidence" value="ECO:0007669"/>
    <property type="project" value="UniProtKB-KW"/>
</dbReference>
<dbReference type="GO" id="GO:0051959">
    <property type="term" value="F:dynein light intermediate chain binding"/>
    <property type="evidence" value="ECO:0007669"/>
    <property type="project" value="TreeGrafter"/>
</dbReference>
<feature type="region of interest" description="Disordered" evidence="7">
    <location>
        <begin position="2200"/>
        <end position="2405"/>
    </location>
</feature>
<feature type="compositionally biased region" description="Low complexity" evidence="7">
    <location>
        <begin position="1902"/>
        <end position="1919"/>
    </location>
</feature>
<name>A0A6P6D311_PTEVA</name>
<evidence type="ECO:0000259" key="8">
    <source>
        <dbReference type="PROSITE" id="PS50021"/>
    </source>
</evidence>
<proteinExistence type="inferred from homology"/>
<feature type="compositionally biased region" description="Low complexity" evidence="7">
    <location>
        <begin position="1822"/>
        <end position="1833"/>
    </location>
</feature>
<comment type="similarity">
    <text evidence="5">Belongs to the CCDC88 family.</text>
</comment>
<keyword evidence="4 6" id="KW-0175">Coiled coil</keyword>
<dbReference type="GO" id="GO:0007165">
    <property type="term" value="P:signal transduction"/>
    <property type="evidence" value="ECO:0007669"/>
    <property type="project" value="UniProtKB-ARBA"/>
</dbReference>
<comment type="subcellular location">
    <subcellularLocation>
        <location evidence="1">Cytoplasm</location>
    </subcellularLocation>
</comment>
<feature type="compositionally biased region" description="Basic and acidic residues" evidence="7">
    <location>
        <begin position="1802"/>
        <end position="1811"/>
    </location>
</feature>
<dbReference type="GO" id="GO:0005737">
    <property type="term" value="C:cytoplasm"/>
    <property type="evidence" value="ECO:0007669"/>
    <property type="project" value="UniProtKB-SubCell"/>
</dbReference>
<evidence type="ECO:0000313" key="10">
    <source>
        <dbReference type="RefSeq" id="XP_023394131.1"/>
    </source>
</evidence>
<feature type="compositionally biased region" description="Polar residues" evidence="7">
    <location>
        <begin position="1956"/>
        <end position="1977"/>
    </location>
</feature>
<feature type="coiled-coil region" evidence="6">
    <location>
        <begin position="576"/>
        <end position="876"/>
    </location>
</feature>
<dbReference type="GO" id="GO:0008017">
    <property type="term" value="F:microtubule binding"/>
    <property type="evidence" value="ECO:0007669"/>
    <property type="project" value="TreeGrafter"/>
</dbReference>
<dbReference type="GO" id="GO:0031122">
    <property type="term" value="P:cytoplasmic microtubule organization"/>
    <property type="evidence" value="ECO:0007669"/>
    <property type="project" value="TreeGrafter"/>
</dbReference>
<dbReference type="PANTHER" id="PTHR18947">
    <property type="entry name" value="HOOK PROTEINS"/>
    <property type="match status" value="1"/>
</dbReference>
<feature type="region of interest" description="Disordered" evidence="7">
    <location>
        <begin position="2088"/>
        <end position="2107"/>
    </location>
</feature>
<feature type="domain" description="Calponin-homology (CH)" evidence="8">
    <location>
        <begin position="1"/>
        <end position="101"/>
    </location>
</feature>
<reference evidence="10" key="1">
    <citation type="submission" date="2025-08" db="UniProtKB">
        <authorList>
            <consortium name="RefSeq"/>
        </authorList>
    </citation>
    <scope>IDENTIFICATION</scope>
    <source>
        <tissue evidence="10">Kidney</tissue>
    </source>
</reference>
<dbReference type="GeneID" id="105300807"/>
<feature type="region of interest" description="Disordered" evidence="7">
    <location>
        <begin position="2058"/>
        <end position="2077"/>
    </location>
</feature>
<feature type="compositionally biased region" description="Low complexity" evidence="7">
    <location>
        <begin position="199"/>
        <end position="215"/>
    </location>
</feature>
<dbReference type="Proteomes" id="UP000515202">
    <property type="component" value="Unplaced"/>
</dbReference>
<dbReference type="GO" id="GO:0005813">
    <property type="term" value="C:centrosome"/>
    <property type="evidence" value="ECO:0007669"/>
    <property type="project" value="TreeGrafter"/>
</dbReference>
<sequence length="2405" mass="272040">NQDNLTLYMDLVDGIFLNQIMLQIDPRPTNQRIHKHVNNDVNLRIQNLTILVRNIKTYYQEVLQQLIVMNLPNVLMIGKDPLSGKSMEEIKKVLLLVLGCAVQCEKKEEFIERIKQLDIETQAGIVAHIQEVTHNQENVFDLQWLEVPDVAPEELEALSRNMVFHLRRLIDERDERTELIVDLTQERDYLQEQQPPSPLKSSSTESTPSPTSSLSSEDKQHLAVELADTKARLRRVRQELEEKTEQLVDTRHEVDQLVLELQKVKQENIQLAADARSARAYRDELDSLREKANRVERLEMELGRCREKLHDVDFYKARMEELREDNIILIETKSMLEEQLTAARARGDKVHELEKENLQLKSKLHDLELDRDTDKKRIEELLEENMVLEIAQKQSMNESAHLGWELEQLSKNADLSDASRKSFVFELNECASSRILKLEKENQSLQSTIQGLRDASLALEESGLKCGELEKENQQLSKKIEKLQTQLEREKQSNQDLETLSEELIKEKEQLQSDMETMKADKARQIKDLEQEKDHLNQAMWSLRERSQVSSEARVKDIEKENKVLHQTVTETSSKLSKLEFEKQQLHKDLEQVKEKAGRAEELEKELHRLQKENEKLATKVTSLKTASEKVDALEHESRGLTLENRKLRKSLDTLQNVAVQLEGLEQDNKQLDEENLELRRMVETMRFTSTKMAQIERENQELEQEKEELRKNVELLKALGKKSERLELSYQSVSAENLRLQQTLESSSQKAQALERELGELEAENQALQRDLEALRLANKQLERFEMDRKALEQEVAQLEKDKKLLEKEVKRLWQQVELKDAVLDDSATKLSAAEKDCRALDKELARCRDAATKLRELEKDNRDLTKQVTMHTRTLTTLREVSWVTAAPRGGAAGGVGGMEVCDPLDIEKLQTQLEREKQSNQDLETLSEELIKEKEQLQSDMETMKADKARQIKDLEQEKDHLNQAMWSLRERSQVSSEARVKDIEKENKVLHQTVTETSSKLSKLEFEKQQLHKDLEQVKEKAGRAEELEKELHRLQKENEKLATKVTSLKTASEKVDALEHESRGLTLENRKLRKSLDTLQNVAVQLEGLEQDNKQLDEENLELRRMVETMRFTSTKMAQIERENQELEQEKEELRKNVELLKALGKKSERLELSYQSVSAENLRLQQTLESSSQKAQALERELGELEAENQALQRDLEALRLANKQLERFEMDRKALEQEVAQLEKDKKLLEKEVKRLWQQVELKDAVLDDSATKLSAAEKDCRALDKELARCRDAATKLRELEKDNRDLTKQVTMHTRTLTTLREHGPSTGVRTGRMGLQVTTACVHCPQKQKLSVWLVMCQCWVRRGVWCEAVLWPLTADSKLASSCPTSAFMHLSPQLQKECESLRQNQEEGKHLQNSVKQPVGTLVAGHQGRESWGPSHKEATMELLRVKDRAIELERDNAALQAEKQLLKEQLQHLETQNVAFSSQILTLQRQSAFLQEHNTTLQTQTAKLQVENSTLSSQSASLTSQYTLLQNQQAAKESENENLQKQQERLTAAYEALLQDHEHLGALHERQSAEYEALIRQHSCLKTLHRNLELEHKELRERHEDMLRHQAELEELEKALNAEREALQQEQRTNAIAAGENQRLRDELDRISFLHHQLKEEYEELHSHTKELKASLNGSQLELNRWQARFDELKEQHQSMDISLTKLDNHCELLSRLKGNLEEENHHLLSQIQLLSQQNQMLLEQNMENKEQYHEEQKQYIDKLNALRRHKEKLEEKIMDQYKFYDPAPKKKNHWIGAKALVKLIKPKKEGSRERLKSTTESSPWPLESQDPASPSASQPLRSQPEPPETSLSGSNGVDEQDAHNGPVGKGPGDLKPRRGSPHGGGLDHTDTSADPAAKPWPSELGSRTCSSSAVTTTPSSCTPVSRHPGRSKGYNSDDSLCEPSLELEFTNHRQCASRPGSLESSRNASSDSSPLNLKGSSDQLHSRSESFGSEDLVPSRDTTSLPRDASTSGRTSVSRHECPPPRNGPLPPEGLQKRGAAPPRAGVRPCSTSPSSEMVTLEEFLEESSRGHPTPDTPSCRDDLLSDYFRQASDLPAIGGQPGPPARKEGAKMPTSLVAPTVKMAVHTSEGKLLKPGQYVKPNLRAAEAEAPPTAPLRQAQPPQSLSLGRPRPAAVPSASHVPASRSASLSRAFSLASADLLRASGPEVCKQECPQKPGGSEALGSREIGSHALQSPTPPSSHSLARERTPLVGKAGGSCQGLGPRSRPLDTRRFSLAPPKEERLAPLQQSATAPAIAPGGGGSSSSQLQHFSPAAAPAARTKPQTPQHSGEVATVTPVQAGLSLSEGDAVPGQGHSEGLPAKSPGRSPDLAPHVGRAPEHFSRGHNSKSTPASPEPGGDPQTVWYEYGCV</sequence>